<dbReference type="SUPFAM" id="SSF48498">
    <property type="entry name" value="Tetracyclin repressor-like, C-terminal domain"/>
    <property type="match status" value="1"/>
</dbReference>
<protein>
    <submittedName>
        <fullName evidence="6">TetR/AcrR family transcriptional regulator</fullName>
    </submittedName>
</protein>
<dbReference type="SUPFAM" id="SSF46689">
    <property type="entry name" value="Homeodomain-like"/>
    <property type="match status" value="1"/>
</dbReference>
<keyword evidence="1" id="KW-0805">Transcription regulation</keyword>
<dbReference type="InterPro" id="IPR009057">
    <property type="entry name" value="Homeodomain-like_sf"/>
</dbReference>
<dbReference type="Gene3D" id="1.10.357.10">
    <property type="entry name" value="Tetracycline Repressor, domain 2"/>
    <property type="match status" value="1"/>
</dbReference>
<dbReference type="EMBL" id="JAGHKO010000005">
    <property type="protein sequence ID" value="MBO9202846.1"/>
    <property type="molecule type" value="Genomic_DNA"/>
</dbReference>
<dbReference type="PANTHER" id="PTHR47506:SF1">
    <property type="entry name" value="HTH-TYPE TRANSCRIPTIONAL REGULATOR YJDC"/>
    <property type="match status" value="1"/>
</dbReference>
<gene>
    <name evidence="6" type="ORF">J7I42_21330</name>
</gene>
<dbReference type="PRINTS" id="PR00455">
    <property type="entry name" value="HTHTETR"/>
</dbReference>
<organism evidence="6 7">
    <name type="scientific">Niastella soli</name>
    <dbReference type="NCBI Taxonomy" id="2821487"/>
    <lineage>
        <taxon>Bacteria</taxon>
        <taxon>Pseudomonadati</taxon>
        <taxon>Bacteroidota</taxon>
        <taxon>Chitinophagia</taxon>
        <taxon>Chitinophagales</taxon>
        <taxon>Chitinophagaceae</taxon>
        <taxon>Niastella</taxon>
    </lineage>
</organism>
<keyword evidence="2 4" id="KW-0238">DNA-binding</keyword>
<evidence type="ECO:0000256" key="4">
    <source>
        <dbReference type="PROSITE-ProRule" id="PRU00335"/>
    </source>
</evidence>
<proteinExistence type="predicted"/>
<dbReference type="InterPro" id="IPR001647">
    <property type="entry name" value="HTH_TetR"/>
</dbReference>
<reference evidence="6 7" key="1">
    <citation type="submission" date="2021-03" db="EMBL/GenBank/DDBJ databases">
        <title>Assistant Professor.</title>
        <authorList>
            <person name="Huq M.A."/>
        </authorList>
    </citation>
    <scope>NUCLEOTIDE SEQUENCE [LARGE SCALE GENOMIC DNA]</scope>
    <source>
        <strain evidence="6 7">MAH-29</strain>
    </source>
</reference>
<evidence type="ECO:0000256" key="2">
    <source>
        <dbReference type="ARBA" id="ARBA00023125"/>
    </source>
</evidence>
<keyword evidence="7" id="KW-1185">Reference proteome</keyword>
<dbReference type="InterPro" id="IPR036271">
    <property type="entry name" value="Tet_transcr_reg_TetR-rel_C_sf"/>
</dbReference>
<dbReference type="Proteomes" id="UP000677244">
    <property type="component" value="Unassembled WGS sequence"/>
</dbReference>
<dbReference type="RefSeq" id="WP_209140899.1">
    <property type="nucleotide sequence ID" value="NZ_JAGHKO010000005.1"/>
</dbReference>
<accession>A0ABS3YY45</accession>
<evidence type="ECO:0000313" key="7">
    <source>
        <dbReference type="Proteomes" id="UP000677244"/>
    </source>
</evidence>
<feature type="DNA-binding region" description="H-T-H motif" evidence="4">
    <location>
        <begin position="27"/>
        <end position="46"/>
    </location>
</feature>
<comment type="caution">
    <text evidence="6">The sequence shown here is derived from an EMBL/GenBank/DDBJ whole genome shotgun (WGS) entry which is preliminary data.</text>
</comment>
<name>A0ABS3YY45_9BACT</name>
<dbReference type="PROSITE" id="PS50977">
    <property type="entry name" value="HTH_TETR_2"/>
    <property type="match status" value="1"/>
</dbReference>
<evidence type="ECO:0000256" key="1">
    <source>
        <dbReference type="ARBA" id="ARBA00023015"/>
    </source>
</evidence>
<evidence type="ECO:0000313" key="6">
    <source>
        <dbReference type="EMBL" id="MBO9202846.1"/>
    </source>
</evidence>
<dbReference type="Pfam" id="PF00440">
    <property type="entry name" value="TetR_N"/>
    <property type="match status" value="1"/>
</dbReference>
<dbReference type="PANTHER" id="PTHR47506">
    <property type="entry name" value="TRANSCRIPTIONAL REGULATORY PROTEIN"/>
    <property type="match status" value="1"/>
</dbReference>
<evidence type="ECO:0000259" key="5">
    <source>
        <dbReference type="PROSITE" id="PS50977"/>
    </source>
</evidence>
<evidence type="ECO:0000256" key="3">
    <source>
        <dbReference type="ARBA" id="ARBA00023163"/>
    </source>
</evidence>
<sequence length="187" mass="21129">MKESTPKTRILDVASRLFYEQGYNSTGINQIIDEAAIARGSLYNHFPSKRDLLAAYIERAEDIWFTSLEKHLETIKDPKARLLALFDFRKKEQHNTGFRGCQFAKVVAEVPKEDLPIFEQVSKEKDKMKRLIKKLLSQIDLQNPAGLSIDMLCESVFLLLEGATVAASLYKKDAPIKNAKTIAAALL</sequence>
<keyword evidence="3" id="KW-0804">Transcription</keyword>
<feature type="domain" description="HTH tetR-type" evidence="5">
    <location>
        <begin position="4"/>
        <end position="64"/>
    </location>
</feature>